<dbReference type="Pfam" id="PF00762">
    <property type="entry name" value="Ferrochelatase"/>
    <property type="match status" value="1"/>
</dbReference>
<evidence type="ECO:0000256" key="8">
    <source>
        <dbReference type="ARBA" id="ARBA00024536"/>
    </source>
</evidence>
<reference evidence="11" key="2">
    <citation type="journal article" date="2018" name="ISME J.">
        <title>A dynamic microbial community with high functional redundancy inhabits the cold, oxic subseafloor aquifer.</title>
        <authorList>
            <person name="Tully B.J."/>
            <person name="Wheat C.G."/>
            <person name="Glazer B.T."/>
            <person name="Huber J.A."/>
        </authorList>
    </citation>
    <scope>NUCLEOTIDE SEQUENCE</scope>
    <source>
        <strain evidence="11">NORP83</strain>
    </source>
</reference>
<dbReference type="HAMAP" id="MF_00323">
    <property type="entry name" value="Ferrochelatase"/>
    <property type="match status" value="1"/>
</dbReference>
<sequence>MLEFVNSSRLLAEDQHNAMRSVTSFMPQNHIAAHGGKMGILLVNLGTPDSTSVKDVKKYLREFLSDPKVVELPRLLWLPILYGIICPFKAPKSAENYKKIWNQDQNDSPLRIITRGQAQDLRDRIATEQVVVEWAMRYGNPSIESKIKSLTGQGCDRILVAPLYPQYSATTTATVVDEVNRVIKAMRWQPAISVMPAYYDHPAYIDALAKSTLAHFDKTGFKPDMILASFHGLPETSLKNGDPYYCQAIKTSRLLGERLGLGEEGVATSFQSRFGKAKWLQPYTSATVKKLAAQGVKKLAVLTPGFSADCLETLEEICMEIRDDFINAGGEEFSFIPCLNDGQFGQDMLQTLVSDEMHAFRAKAKNVASLTSKANLLNKPS</sequence>
<evidence type="ECO:0000313" key="11">
    <source>
        <dbReference type="EMBL" id="PCJ01053.1"/>
    </source>
</evidence>
<evidence type="ECO:0000256" key="6">
    <source>
        <dbReference type="ARBA" id="ARBA00023239"/>
    </source>
</evidence>
<dbReference type="EC" id="4.98.1.1" evidence="9 10"/>
<dbReference type="UniPathway" id="UPA00252">
    <property type="reaction ID" value="UER00325"/>
</dbReference>
<evidence type="ECO:0000256" key="2">
    <source>
        <dbReference type="ARBA" id="ARBA00022490"/>
    </source>
</evidence>
<keyword evidence="2 9" id="KW-0963">Cytoplasm</keyword>
<reference key="1">
    <citation type="submission" date="2017-08" db="EMBL/GenBank/DDBJ databases">
        <title>A dynamic microbial community with high functional redundancy inhabits the cold, oxic subseafloor aquifer.</title>
        <authorList>
            <person name="Tully B.J."/>
            <person name="Wheat C.G."/>
            <person name="Glazer B.T."/>
            <person name="Huber J.A."/>
        </authorList>
    </citation>
    <scope>NUCLEOTIDE SEQUENCE [LARGE SCALE GENOMIC DNA]</scope>
</reference>
<evidence type="ECO:0000256" key="3">
    <source>
        <dbReference type="ARBA" id="ARBA00022723"/>
    </source>
</evidence>
<dbReference type="InterPro" id="IPR019772">
    <property type="entry name" value="Ferrochelatase_AS"/>
</dbReference>
<evidence type="ECO:0000256" key="10">
    <source>
        <dbReference type="RuleBase" id="RU000607"/>
    </source>
</evidence>
<evidence type="ECO:0000256" key="1">
    <source>
        <dbReference type="ARBA" id="ARBA00007718"/>
    </source>
</evidence>
<comment type="caution">
    <text evidence="11">The sequence shown here is derived from an EMBL/GenBank/DDBJ whole genome shotgun (WGS) entry which is preliminary data.</text>
</comment>
<comment type="function">
    <text evidence="9 10">Catalyzes the ferrous insertion into protoporphyrin IX.</text>
</comment>
<protein>
    <recommendedName>
        <fullName evidence="9 10">Ferrochelatase</fullName>
        <ecNumber evidence="9 10">4.98.1.1</ecNumber>
    </recommendedName>
    <alternativeName>
        <fullName evidence="9">Heme synthase</fullName>
    </alternativeName>
    <alternativeName>
        <fullName evidence="9">Protoheme ferro-lyase</fullName>
    </alternativeName>
</protein>
<comment type="catalytic activity">
    <reaction evidence="8">
        <text>Fe-coproporphyrin III + 2 H(+) = coproporphyrin III + Fe(2+)</text>
        <dbReference type="Rhea" id="RHEA:49572"/>
        <dbReference type="ChEBI" id="CHEBI:15378"/>
        <dbReference type="ChEBI" id="CHEBI:29033"/>
        <dbReference type="ChEBI" id="CHEBI:68438"/>
        <dbReference type="ChEBI" id="CHEBI:131725"/>
        <dbReference type="EC" id="4.99.1.9"/>
    </reaction>
    <physiologicalReaction direction="right-to-left" evidence="8">
        <dbReference type="Rhea" id="RHEA:49574"/>
    </physiologicalReaction>
</comment>
<comment type="pathway">
    <text evidence="9 10">Porphyrin-containing compound metabolism; protoheme biosynthesis; protoheme from protoporphyrin-IX: step 1/1.</text>
</comment>
<dbReference type="GO" id="GO:0005737">
    <property type="term" value="C:cytoplasm"/>
    <property type="evidence" value="ECO:0007669"/>
    <property type="project" value="UniProtKB-SubCell"/>
</dbReference>
<name>A0A2A4Z1Y3_9PROT</name>
<evidence type="ECO:0000256" key="7">
    <source>
        <dbReference type="ARBA" id="ARBA00023244"/>
    </source>
</evidence>
<evidence type="ECO:0000256" key="5">
    <source>
        <dbReference type="ARBA" id="ARBA00023133"/>
    </source>
</evidence>
<dbReference type="PANTHER" id="PTHR11108:SF1">
    <property type="entry name" value="FERROCHELATASE, MITOCHONDRIAL"/>
    <property type="match status" value="1"/>
</dbReference>
<keyword evidence="7 9" id="KW-0627">Porphyrin biosynthesis</keyword>
<comment type="catalytic activity">
    <reaction evidence="9 10">
        <text>heme b + 2 H(+) = protoporphyrin IX + Fe(2+)</text>
        <dbReference type="Rhea" id="RHEA:22584"/>
        <dbReference type="ChEBI" id="CHEBI:15378"/>
        <dbReference type="ChEBI" id="CHEBI:29033"/>
        <dbReference type="ChEBI" id="CHEBI:57306"/>
        <dbReference type="ChEBI" id="CHEBI:60344"/>
        <dbReference type="EC" id="4.98.1.1"/>
    </reaction>
</comment>
<comment type="similarity">
    <text evidence="1 9 10">Belongs to the ferrochelatase family.</text>
</comment>
<dbReference type="Gene3D" id="3.40.50.1400">
    <property type="match status" value="2"/>
</dbReference>
<feature type="binding site" evidence="9">
    <location>
        <position position="231"/>
    </location>
    <ligand>
        <name>Fe(2+)</name>
        <dbReference type="ChEBI" id="CHEBI:29033"/>
    </ligand>
</feature>
<keyword evidence="6 9" id="KW-0456">Lyase</keyword>
<keyword evidence="3 9" id="KW-0479">Metal-binding</keyword>
<dbReference type="CDD" id="cd00419">
    <property type="entry name" value="Ferrochelatase_C"/>
    <property type="match status" value="1"/>
</dbReference>
<dbReference type="GO" id="GO:0006783">
    <property type="term" value="P:heme biosynthetic process"/>
    <property type="evidence" value="ECO:0007669"/>
    <property type="project" value="UniProtKB-UniRule"/>
</dbReference>
<dbReference type="PROSITE" id="PS00534">
    <property type="entry name" value="FERROCHELATASE"/>
    <property type="match status" value="1"/>
</dbReference>
<dbReference type="InterPro" id="IPR001015">
    <property type="entry name" value="Ferrochelatase"/>
</dbReference>
<dbReference type="PANTHER" id="PTHR11108">
    <property type="entry name" value="FERROCHELATASE"/>
    <property type="match status" value="1"/>
</dbReference>
<dbReference type="GO" id="GO:0004325">
    <property type="term" value="F:ferrochelatase activity"/>
    <property type="evidence" value="ECO:0007669"/>
    <property type="project" value="UniProtKB-UniRule"/>
</dbReference>
<accession>A0A2A4Z1Y3</accession>
<dbReference type="AlphaFoldDB" id="A0A2A4Z1Y3"/>
<dbReference type="InterPro" id="IPR033644">
    <property type="entry name" value="Ferrochelatase_C"/>
</dbReference>
<dbReference type="InterPro" id="IPR033659">
    <property type="entry name" value="Ferrochelatase_N"/>
</dbReference>
<dbReference type="SUPFAM" id="SSF53800">
    <property type="entry name" value="Chelatase"/>
    <property type="match status" value="1"/>
</dbReference>
<dbReference type="FunFam" id="3.40.50.1400:FF:000002">
    <property type="entry name" value="Ferrochelatase"/>
    <property type="match status" value="1"/>
</dbReference>
<dbReference type="CDD" id="cd03411">
    <property type="entry name" value="Ferrochelatase_N"/>
    <property type="match status" value="1"/>
</dbReference>
<evidence type="ECO:0000256" key="9">
    <source>
        <dbReference type="HAMAP-Rule" id="MF_00323"/>
    </source>
</evidence>
<keyword evidence="5 9" id="KW-0350">Heme biosynthesis</keyword>
<evidence type="ECO:0000256" key="4">
    <source>
        <dbReference type="ARBA" id="ARBA00023004"/>
    </source>
</evidence>
<organism evidence="11">
    <name type="scientific">OCS116 cluster bacterium</name>
    <dbReference type="NCBI Taxonomy" id="2030921"/>
    <lineage>
        <taxon>Bacteria</taxon>
        <taxon>Pseudomonadati</taxon>
        <taxon>Pseudomonadota</taxon>
        <taxon>Alphaproteobacteria</taxon>
        <taxon>OCS116 cluster</taxon>
    </lineage>
</organism>
<keyword evidence="4 9" id="KW-0408">Iron</keyword>
<feature type="binding site" evidence="9">
    <location>
        <position position="312"/>
    </location>
    <ligand>
        <name>Fe(2+)</name>
        <dbReference type="ChEBI" id="CHEBI:29033"/>
    </ligand>
</feature>
<dbReference type="GO" id="GO:0046872">
    <property type="term" value="F:metal ion binding"/>
    <property type="evidence" value="ECO:0007669"/>
    <property type="project" value="UniProtKB-KW"/>
</dbReference>
<dbReference type="EMBL" id="NVUS01000009">
    <property type="protein sequence ID" value="PCJ01053.1"/>
    <property type="molecule type" value="Genomic_DNA"/>
</dbReference>
<proteinExistence type="inferred from homology"/>
<dbReference type="NCBIfam" id="TIGR00109">
    <property type="entry name" value="hemH"/>
    <property type="match status" value="1"/>
</dbReference>
<gene>
    <name evidence="9" type="primary">hemH</name>
    <name evidence="11" type="ORF">COB13_08750</name>
</gene>
<comment type="subcellular location">
    <subcellularLocation>
        <location evidence="9 10">Cytoplasm</location>
    </subcellularLocation>
</comment>